<organism evidence="2 3">
    <name type="scientific">Candidatus Sulfomarinibacter kjeldsenii</name>
    <dbReference type="NCBI Taxonomy" id="2885994"/>
    <lineage>
        <taxon>Bacteria</taxon>
        <taxon>Pseudomonadati</taxon>
        <taxon>Acidobacteriota</taxon>
        <taxon>Thermoanaerobaculia</taxon>
        <taxon>Thermoanaerobaculales</taxon>
        <taxon>Candidatus Sulfomarinibacteraceae</taxon>
        <taxon>Candidatus Sulfomarinibacter</taxon>
    </lineage>
</organism>
<evidence type="ECO:0000256" key="1">
    <source>
        <dbReference type="SAM" id="MobiDB-lite"/>
    </source>
</evidence>
<comment type="caution">
    <text evidence="2">The sequence shown here is derived from an EMBL/GenBank/DDBJ whole genome shotgun (WGS) entry which is preliminary data.</text>
</comment>
<feature type="compositionally biased region" description="Basic residues" evidence="1">
    <location>
        <begin position="297"/>
        <end position="307"/>
    </location>
</feature>
<evidence type="ECO:0000313" key="2">
    <source>
        <dbReference type="EMBL" id="MBD3871154.1"/>
    </source>
</evidence>
<gene>
    <name evidence="2" type="ORF">IFJ97_07340</name>
</gene>
<evidence type="ECO:0000313" key="3">
    <source>
        <dbReference type="Proteomes" id="UP000598633"/>
    </source>
</evidence>
<dbReference type="AlphaFoldDB" id="A0A8J6Y9L6"/>
<reference evidence="2 3" key="1">
    <citation type="submission" date="2020-08" db="EMBL/GenBank/DDBJ databases">
        <title>Acidobacteriota in marine sediments use diverse sulfur dissimilation pathways.</title>
        <authorList>
            <person name="Wasmund K."/>
        </authorList>
    </citation>
    <scope>NUCLEOTIDE SEQUENCE [LARGE SCALE GENOMIC DNA]</scope>
    <source>
        <strain evidence="2">MAG AM3-A</strain>
    </source>
</reference>
<sequence>MRERKTELGAIGLVVLMMAVAPLPIEAQLAADWMVPAAAHNRGSQDSFWKTDLSLHNPHEFDLPVVIQALPSDTVNLEVPTLTFTIYPWETINLWDVLGPDVFDVDGTAAIIAYADPALRCDPIEDCHFLVTSRTYTPEKGGDGEYGLTVPGAAISSATDWSTFGYAAGVLNDGDYFRCNAGVASWTPDWTRVRLDIQDSDGQIVSSEVFDLPPYGHVQRRLATSGYGGSLVFYLESGPDDASVFPYATVINQRTGDSSYLFASSSAVGVSVAKNLGSIGGRPGGPSASTRVVTPVRRGRKPAHRLK</sequence>
<protein>
    <submittedName>
        <fullName evidence="2">Uncharacterized protein</fullName>
    </submittedName>
</protein>
<dbReference type="EMBL" id="JACXWA010000120">
    <property type="protein sequence ID" value="MBD3871154.1"/>
    <property type="molecule type" value="Genomic_DNA"/>
</dbReference>
<feature type="region of interest" description="Disordered" evidence="1">
    <location>
        <begin position="279"/>
        <end position="307"/>
    </location>
</feature>
<accession>A0A8J6Y9L6</accession>
<name>A0A8J6Y9L6_9BACT</name>
<dbReference type="Proteomes" id="UP000598633">
    <property type="component" value="Unassembled WGS sequence"/>
</dbReference>
<proteinExistence type="predicted"/>